<dbReference type="EMBL" id="KQ085938">
    <property type="protein sequence ID" value="KLO14836.1"/>
    <property type="molecule type" value="Genomic_DNA"/>
</dbReference>
<feature type="compositionally biased region" description="Acidic residues" evidence="1">
    <location>
        <begin position="89"/>
        <end position="107"/>
    </location>
</feature>
<dbReference type="Proteomes" id="UP000053477">
    <property type="component" value="Unassembled WGS sequence"/>
</dbReference>
<accession>A0A0H2SCZ9</accession>
<organism evidence="2 3">
    <name type="scientific">Schizopora paradoxa</name>
    <dbReference type="NCBI Taxonomy" id="27342"/>
    <lineage>
        <taxon>Eukaryota</taxon>
        <taxon>Fungi</taxon>
        <taxon>Dikarya</taxon>
        <taxon>Basidiomycota</taxon>
        <taxon>Agaricomycotina</taxon>
        <taxon>Agaricomycetes</taxon>
        <taxon>Hymenochaetales</taxon>
        <taxon>Schizoporaceae</taxon>
        <taxon>Schizopora</taxon>
    </lineage>
</organism>
<proteinExistence type="predicted"/>
<dbReference type="InParanoid" id="A0A0H2SCZ9"/>
<gene>
    <name evidence="2" type="ORF">SCHPADRAFT_902972</name>
</gene>
<name>A0A0H2SCZ9_9AGAM</name>
<dbReference type="AlphaFoldDB" id="A0A0H2SCZ9"/>
<evidence type="ECO:0000313" key="2">
    <source>
        <dbReference type="EMBL" id="KLO14836.1"/>
    </source>
</evidence>
<protein>
    <submittedName>
        <fullName evidence="2">Uncharacterized protein</fullName>
    </submittedName>
</protein>
<evidence type="ECO:0000256" key="1">
    <source>
        <dbReference type="SAM" id="MobiDB-lite"/>
    </source>
</evidence>
<keyword evidence="3" id="KW-1185">Reference proteome</keyword>
<dbReference type="OrthoDB" id="2820249at2759"/>
<sequence length="201" mass="23557">MAQILQAKPQARPKLEFPLIPQKGPLSAAHVEKAHSFEPMYKLPSFLIPTGRYSNTRPPRFHYGWALEIFDRLYETAKELGVQPRARDEDSDDDSETEEDEEEEEELPTVSTTEIYFRDDAMTALTKHLKLGKEPYLATVFRPGKDRITMVALAENYAFKDGFALFSDMEKLTDHFKFDSEPMWYIDAYFWMWNGDDYWYS</sequence>
<evidence type="ECO:0000313" key="3">
    <source>
        <dbReference type="Proteomes" id="UP000053477"/>
    </source>
</evidence>
<feature type="region of interest" description="Disordered" evidence="1">
    <location>
        <begin position="81"/>
        <end position="110"/>
    </location>
</feature>
<reference evidence="2 3" key="1">
    <citation type="submission" date="2015-04" db="EMBL/GenBank/DDBJ databases">
        <title>Complete genome sequence of Schizopora paradoxa KUC8140, a cosmopolitan wood degrader in East Asia.</title>
        <authorList>
            <consortium name="DOE Joint Genome Institute"/>
            <person name="Min B."/>
            <person name="Park H."/>
            <person name="Jang Y."/>
            <person name="Kim J.-J."/>
            <person name="Kim K.H."/>
            <person name="Pangilinan J."/>
            <person name="Lipzen A."/>
            <person name="Riley R."/>
            <person name="Grigoriev I.V."/>
            <person name="Spatafora J.W."/>
            <person name="Choi I.-G."/>
        </authorList>
    </citation>
    <scope>NUCLEOTIDE SEQUENCE [LARGE SCALE GENOMIC DNA]</scope>
    <source>
        <strain evidence="2 3">KUC8140</strain>
    </source>
</reference>